<dbReference type="EMBL" id="VBSB01000013">
    <property type="protein sequence ID" value="NTY62052.1"/>
    <property type="molecule type" value="Genomic_DNA"/>
</dbReference>
<reference evidence="1 2" key="1">
    <citation type="submission" date="2019-05" db="EMBL/GenBank/DDBJ databases">
        <title>Mycolicibacterium sphagni ENV482 genome assembly.</title>
        <authorList>
            <person name="Chen W."/>
            <person name="Faulkner N.W."/>
            <person name="Hyman M.R."/>
        </authorList>
    </citation>
    <scope>NUCLEOTIDE SEQUENCE [LARGE SCALE GENOMIC DNA]</scope>
    <source>
        <strain evidence="1 2">ENV482</strain>
    </source>
</reference>
<keyword evidence="2" id="KW-1185">Reference proteome</keyword>
<evidence type="ECO:0000313" key="2">
    <source>
        <dbReference type="Proteomes" id="UP000708347"/>
    </source>
</evidence>
<gene>
    <name evidence="1" type="ORF">FEG63_21125</name>
</gene>
<dbReference type="Proteomes" id="UP000708347">
    <property type="component" value="Unassembled WGS sequence"/>
</dbReference>
<sequence>MTAPLPIAVLRTADAVAADHSTDRSAILSDIVCYHYDRPDLMRHLSQQVLFESRTAAREVTAEGRLIGPHVKVRPPREVADMVVADYQRRGITRPTLLADICCYLLGYPNLVRELNLGKEALPLAM</sequence>
<name>A0ABX2JYT2_9MYCO</name>
<organism evidence="1 2">
    <name type="scientific">Mycolicibacterium sphagni</name>
    <dbReference type="NCBI Taxonomy" id="1786"/>
    <lineage>
        <taxon>Bacteria</taxon>
        <taxon>Bacillati</taxon>
        <taxon>Actinomycetota</taxon>
        <taxon>Actinomycetes</taxon>
        <taxon>Mycobacteriales</taxon>
        <taxon>Mycobacteriaceae</taxon>
        <taxon>Mycolicibacterium</taxon>
    </lineage>
</organism>
<protein>
    <submittedName>
        <fullName evidence="1">Uncharacterized protein</fullName>
    </submittedName>
</protein>
<comment type="caution">
    <text evidence="1">The sequence shown here is derived from an EMBL/GenBank/DDBJ whole genome shotgun (WGS) entry which is preliminary data.</text>
</comment>
<evidence type="ECO:0000313" key="1">
    <source>
        <dbReference type="EMBL" id="NTY62052.1"/>
    </source>
</evidence>
<proteinExistence type="predicted"/>
<accession>A0ABX2JYT2</accession>